<proteinExistence type="predicted"/>
<evidence type="ECO:0000256" key="2">
    <source>
        <dbReference type="ARBA" id="ARBA00022553"/>
    </source>
</evidence>
<comment type="subcellular location">
    <subcellularLocation>
        <location evidence="1">Nucleus</location>
    </subcellularLocation>
</comment>
<dbReference type="PANTHER" id="PTHR15263">
    <property type="entry name" value="I-KAPPA-B-LIKE PROTEIN IKBL"/>
    <property type="match status" value="1"/>
</dbReference>
<sequence length="339" mass="40176">MPSAPEGLLESSVAPPPQPTKPFRFKRKRRLSPLLSDPERNPKRHDSISPSDSHHSSHRRRHHHYHHHHHRSRRQPFRAVDDPTPYDDTYLPNNRSAQYAQPDSLDPDTAFRESLFDALADDEGAAFWEGVYGQPIHNYSPYTATKDSFEDNDPENSNLERMTDEEYVSYVRSKMWEKSHQYIFEERRKREEQRKEKKVKEEEGKRWRVGVEEALRRAEERRKRERWRGVWEAYLAKWATTFSTTIRGSMKERISWPVESGNWKDVGKEEVERFFKHAAAAKNAREVDLVDVLKKERVRWHPDKMQQRAGSEGIDEGTMKVVTACFQVVDRLWSERKGR</sequence>
<comment type="caution">
    <text evidence="7">The sequence shown here is derived from an EMBL/GenBank/DDBJ whole genome shotgun (WGS) entry which is preliminary data.</text>
</comment>
<evidence type="ECO:0000256" key="6">
    <source>
        <dbReference type="SAM" id="MobiDB-lite"/>
    </source>
</evidence>
<evidence type="ECO:0000313" key="7">
    <source>
        <dbReference type="EMBL" id="KAL2047197.1"/>
    </source>
</evidence>
<feature type="region of interest" description="Disordered" evidence="6">
    <location>
        <begin position="1"/>
        <end position="108"/>
    </location>
</feature>
<evidence type="ECO:0000256" key="3">
    <source>
        <dbReference type="ARBA" id="ARBA00022737"/>
    </source>
</evidence>
<organism evidence="7 8">
    <name type="scientific">Stereocaulon virgatum</name>
    <dbReference type="NCBI Taxonomy" id="373712"/>
    <lineage>
        <taxon>Eukaryota</taxon>
        <taxon>Fungi</taxon>
        <taxon>Dikarya</taxon>
        <taxon>Ascomycota</taxon>
        <taxon>Pezizomycotina</taxon>
        <taxon>Lecanoromycetes</taxon>
        <taxon>OSLEUM clade</taxon>
        <taxon>Lecanoromycetidae</taxon>
        <taxon>Lecanorales</taxon>
        <taxon>Lecanorineae</taxon>
        <taxon>Stereocaulaceae</taxon>
        <taxon>Stereocaulon</taxon>
    </lineage>
</organism>
<name>A0ABR4AN77_9LECA</name>
<keyword evidence="2" id="KW-0597">Phosphoprotein</keyword>
<feature type="compositionally biased region" description="Basic and acidic residues" evidence="6">
    <location>
        <begin position="37"/>
        <end position="55"/>
    </location>
</feature>
<keyword evidence="4" id="KW-0040">ANK repeat</keyword>
<feature type="compositionally biased region" description="Polar residues" evidence="6">
    <location>
        <begin position="91"/>
        <end position="101"/>
    </location>
</feature>
<gene>
    <name evidence="7" type="ORF">N7G274_001216</name>
</gene>
<dbReference type="EMBL" id="JBEFKJ010000003">
    <property type="protein sequence ID" value="KAL2047197.1"/>
    <property type="molecule type" value="Genomic_DNA"/>
</dbReference>
<evidence type="ECO:0000256" key="4">
    <source>
        <dbReference type="ARBA" id="ARBA00023043"/>
    </source>
</evidence>
<reference evidence="7 8" key="1">
    <citation type="submission" date="2024-09" db="EMBL/GenBank/DDBJ databases">
        <title>Rethinking Asexuality: The Enigmatic Case of Functional Sexual Genes in Lepraria (Stereocaulaceae).</title>
        <authorList>
            <person name="Doellman M."/>
            <person name="Sun Y."/>
            <person name="Barcenas-Pena A."/>
            <person name="Lumbsch H.T."/>
            <person name="Grewe F."/>
        </authorList>
    </citation>
    <scope>NUCLEOTIDE SEQUENCE [LARGE SCALE GENOMIC DNA]</scope>
    <source>
        <strain evidence="7 8">Mercado 3170</strain>
    </source>
</reference>
<evidence type="ECO:0000256" key="5">
    <source>
        <dbReference type="ARBA" id="ARBA00023242"/>
    </source>
</evidence>
<evidence type="ECO:0000313" key="8">
    <source>
        <dbReference type="Proteomes" id="UP001590950"/>
    </source>
</evidence>
<evidence type="ECO:0000256" key="1">
    <source>
        <dbReference type="ARBA" id="ARBA00004123"/>
    </source>
</evidence>
<dbReference type="PANTHER" id="PTHR15263:SF1">
    <property type="entry name" value="NF-KAPPA-B INHIBITOR-LIKE PROTEIN 1"/>
    <property type="match status" value="1"/>
</dbReference>
<keyword evidence="3" id="KW-0677">Repeat</keyword>
<keyword evidence="5" id="KW-0539">Nucleus</keyword>
<keyword evidence="8" id="KW-1185">Reference proteome</keyword>
<dbReference type="Proteomes" id="UP001590950">
    <property type="component" value="Unassembled WGS sequence"/>
</dbReference>
<accession>A0ABR4AN77</accession>
<dbReference type="InterPro" id="IPR038753">
    <property type="entry name" value="NFKBIL1"/>
</dbReference>
<feature type="compositionally biased region" description="Basic residues" evidence="6">
    <location>
        <begin position="56"/>
        <end position="76"/>
    </location>
</feature>
<protein>
    <submittedName>
        <fullName evidence="7">Uncharacterized protein</fullName>
    </submittedName>
</protein>